<evidence type="ECO:0000259" key="12">
    <source>
        <dbReference type="Pfam" id="PF03600"/>
    </source>
</evidence>
<dbReference type="eggNOG" id="COG1055">
    <property type="taxonomic scope" value="Bacteria"/>
</dbReference>
<dbReference type="InterPro" id="IPR045016">
    <property type="entry name" value="NhaD-like"/>
</dbReference>
<keyword evidence="3" id="KW-0050">Antiport</keyword>
<dbReference type="EMBL" id="ABFK02000020">
    <property type="protein sequence ID" value="EDS02263.1"/>
    <property type="molecule type" value="Genomic_DNA"/>
</dbReference>
<dbReference type="Pfam" id="PF03600">
    <property type="entry name" value="CitMHS"/>
    <property type="match status" value="1"/>
</dbReference>
<feature type="transmembrane region" description="Helical" evidence="11">
    <location>
        <begin position="420"/>
        <end position="442"/>
    </location>
</feature>
<keyword evidence="5 11" id="KW-1133">Transmembrane helix</keyword>
<feature type="transmembrane region" description="Helical" evidence="11">
    <location>
        <begin position="138"/>
        <end position="157"/>
    </location>
</feature>
<feature type="transmembrane region" description="Helical" evidence="11">
    <location>
        <begin position="99"/>
        <end position="126"/>
    </location>
</feature>
<evidence type="ECO:0000256" key="1">
    <source>
        <dbReference type="ARBA" id="ARBA00004141"/>
    </source>
</evidence>
<keyword evidence="6" id="KW-0915">Sodium</keyword>
<protein>
    <submittedName>
        <fullName evidence="13">Citrate transporter</fullName>
    </submittedName>
</protein>
<dbReference type="GO" id="GO:0006814">
    <property type="term" value="P:sodium ion transport"/>
    <property type="evidence" value="ECO:0007669"/>
    <property type="project" value="UniProtKB-KW"/>
</dbReference>
<accession>B0MX46</accession>
<comment type="similarity">
    <text evidence="10">Belongs to the NhaD Na(+)/H(+) (TC 2.A.62) antiporter family.</text>
</comment>
<dbReference type="PANTHER" id="PTHR43269">
    <property type="entry name" value="SODIUM/PROTON ANTIPORTER 1-RELATED"/>
    <property type="match status" value="1"/>
</dbReference>
<keyword evidence="2" id="KW-0813">Transport</keyword>
<dbReference type="GO" id="GO:0016020">
    <property type="term" value="C:membrane"/>
    <property type="evidence" value="ECO:0007669"/>
    <property type="project" value="UniProtKB-SubCell"/>
</dbReference>
<feature type="transmembrane region" description="Helical" evidence="11">
    <location>
        <begin position="223"/>
        <end position="241"/>
    </location>
</feature>
<dbReference type="InterPro" id="IPR004680">
    <property type="entry name" value="Cit_transptr-like_dom"/>
</dbReference>
<evidence type="ECO:0000256" key="2">
    <source>
        <dbReference type="ARBA" id="ARBA00022448"/>
    </source>
</evidence>
<proteinExistence type="inferred from homology"/>
<evidence type="ECO:0000256" key="5">
    <source>
        <dbReference type="ARBA" id="ARBA00022989"/>
    </source>
</evidence>
<dbReference type="GeneID" id="73802359"/>
<sequence length="443" mass="48427">MIITMILIFVFGYLCIALEHKLRIDKAAIALLMCGALWTVLSLLGNDAQIGTQLIEQLGDTSEILFFLIGAMTIVELIDRHGGFHVITDHIKTRNKRKLLWLLSIITFFMSAVLDNMTTTIIMIMLLRRMISGQKERWIFASVIVIAANSGGAFSPIGDVTTIMLWMRGNVTSGLLVAKLFLPALVSVIIPTAIACRYIPDENAHPEKLDTAPKLPPFVGPRFSHFVLVLGVGGLLFVPIFKAVTGLPPYLGMLISLGVLWVFTELVYDHKQNMEESIKNRVSKVLKHIDMPTILFFLGILMSVAALQSAGLLTDFADFLDKNVHEVYTIAGITGLLSAVIDNVPLVAACMGMYPVVDTAALASSLDPVYMQAFVQDGIFWHLLTFCAGVGGSLLIIGSAAGVVAMGLEKIEFGWYLRKITLLALAGYFAGMLVIFLEHLLLG</sequence>
<comment type="caution">
    <text evidence="13">The sequence shown here is derived from an EMBL/GenBank/DDBJ whole genome shotgun (WGS) entry which is preliminary data.</text>
</comment>
<dbReference type="PANTHER" id="PTHR43269:SF2">
    <property type="entry name" value="SODIUM_PROTON ANTIPORTER 1-RELATED"/>
    <property type="match status" value="1"/>
</dbReference>
<reference evidence="13" key="2">
    <citation type="submission" date="2013-09" db="EMBL/GenBank/DDBJ databases">
        <title>Draft genome sequence of Alistipes putredinis (DSM 17216).</title>
        <authorList>
            <person name="Sudarsanam P."/>
            <person name="Ley R."/>
            <person name="Guruge J."/>
            <person name="Turnbaugh P.J."/>
            <person name="Mahowald M."/>
            <person name="Liep D."/>
            <person name="Gordon J."/>
        </authorList>
    </citation>
    <scope>NUCLEOTIDE SEQUENCE</scope>
    <source>
        <strain evidence="13">DSM 17216</strain>
    </source>
</reference>
<evidence type="ECO:0000256" key="10">
    <source>
        <dbReference type="ARBA" id="ARBA00025753"/>
    </source>
</evidence>
<evidence type="ECO:0000313" key="13">
    <source>
        <dbReference type="EMBL" id="EDS02263.1"/>
    </source>
</evidence>
<keyword evidence="9" id="KW-0739">Sodium transport</keyword>
<evidence type="ECO:0000256" key="7">
    <source>
        <dbReference type="ARBA" id="ARBA00023065"/>
    </source>
</evidence>
<dbReference type="AlphaFoldDB" id="B0MX46"/>
<feature type="transmembrane region" description="Helical" evidence="11">
    <location>
        <begin position="289"/>
        <end position="313"/>
    </location>
</feature>
<keyword evidence="14" id="KW-1185">Reference proteome</keyword>
<dbReference type="RefSeq" id="WP_004327823.1">
    <property type="nucleotide sequence ID" value="NZ_DS499577.1"/>
</dbReference>
<gene>
    <name evidence="13" type="ORF">ALIPUT_01782</name>
</gene>
<dbReference type="HOGENOM" id="CLU_029697_1_0_10"/>
<feature type="transmembrane region" description="Helical" evidence="11">
    <location>
        <begin position="247"/>
        <end position="268"/>
    </location>
</feature>
<feature type="transmembrane region" description="Helical" evidence="11">
    <location>
        <begin position="177"/>
        <end position="199"/>
    </location>
</feature>
<evidence type="ECO:0000256" key="11">
    <source>
        <dbReference type="SAM" id="Phobius"/>
    </source>
</evidence>
<name>B0MX46_9BACT</name>
<evidence type="ECO:0000256" key="4">
    <source>
        <dbReference type="ARBA" id="ARBA00022692"/>
    </source>
</evidence>
<evidence type="ECO:0000256" key="3">
    <source>
        <dbReference type="ARBA" id="ARBA00022449"/>
    </source>
</evidence>
<keyword evidence="8 11" id="KW-0472">Membrane</keyword>
<keyword evidence="7" id="KW-0406">Ion transport</keyword>
<feature type="transmembrane region" description="Helical" evidence="11">
    <location>
        <begin position="379"/>
        <end position="408"/>
    </location>
</feature>
<evidence type="ECO:0000256" key="6">
    <source>
        <dbReference type="ARBA" id="ARBA00023053"/>
    </source>
</evidence>
<feature type="transmembrane region" description="Helical" evidence="11">
    <location>
        <begin position="27"/>
        <end position="44"/>
    </location>
</feature>
<comment type="subcellular location">
    <subcellularLocation>
        <location evidence="1">Membrane</location>
        <topology evidence="1">Multi-pass membrane protein</topology>
    </subcellularLocation>
</comment>
<dbReference type="GO" id="GO:0015297">
    <property type="term" value="F:antiporter activity"/>
    <property type="evidence" value="ECO:0007669"/>
    <property type="project" value="UniProtKB-KW"/>
</dbReference>
<keyword evidence="4 11" id="KW-0812">Transmembrane</keyword>
<dbReference type="Proteomes" id="UP000005819">
    <property type="component" value="Unassembled WGS sequence"/>
</dbReference>
<dbReference type="NCBIfam" id="NF038006">
    <property type="entry name" value="NhaD_1"/>
    <property type="match status" value="1"/>
</dbReference>
<evidence type="ECO:0000256" key="8">
    <source>
        <dbReference type="ARBA" id="ARBA00023136"/>
    </source>
</evidence>
<feature type="domain" description="Citrate transporter-like" evidence="12">
    <location>
        <begin position="13"/>
        <end position="368"/>
    </location>
</feature>
<evidence type="ECO:0000256" key="9">
    <source>
        <dbReference type="ARBA" id="ARBA00023201"/>
    </source>
</evidence>
<organism evidence="13 14">
    <name type="scientific">Alistipes putredinis DSM 17216</name>
    <dbReference type="NCBI Taxonomy" id="445970"/>
    <lineage>
        <taxon>Bacteria</taxon>
        <taxon>Pseudomonadati</taxon>
        <taxon>Bacteroidota</taxon>
        <taxon>Bacteroidia</taxon>
        <taxon>Bacteroidales</taxon>
        <taxon>Rikenellaceae</taxon>
        <taxon>Alistipes</taxon>
    </lineage>
</organism>
<reference evidence="13" key="1">
    <citation type="submission" date="2007-10" db="EMBL/GenBank/DDBJ databases">
        <authorList>
            <person name="Fulton L."/>
            <person name="Clifton S."/>
            <person name="Fulton B."/>
            <person name="Xu J."/>
            <person name="Minx P."/>
            <person name="Pepin K.H."/>
            <person name="Johnson M."/>
            <person name="Thiruvilangam P."/>
            <person name="Bhonagiri V."/>
            <person name="Nash W.E."/>
            <person name="Mardis E.R."/>
            <person name="Wilson R.K."/>
        </authorList>
    </citation>
    <scope>NUCLEOTIDE SEQUENCE [LARGE SCALE GENOMIC DNA]</scope>
    <source>
        <strain evidence="13">DSM 17216</strain>
    </source>
</reference>
<evidence type="ECO:0000313" key="14">
    <source>
        <dbReference type="Proteomes" id="UP000005819"/>
    </source>
</evidence>